<keyword evidence="3" id="KW-1185">Reference proteome</keyword>
<dbReference type="RefSeq" id="WP_027008624.1">
    <property type="nucleotide sequence ID" value="NZ_CP091521.1"/>
</dbReference>
<evidence type="ECO:0000256" key="1">
    <source>
        <dbReference type="SAM" id="SignalP"/>
    </source>
</evidence>
<dbReference type="AlphaFoldDB" id="A0A8T9MVX7"/>
<protein>
    <submittedName>
        <fullName evidence="2">DUF3108 domain-containing protein</fullName>
    </submittedName>
</protein>
<evidence type="ECO:0000313" key="3">
    <source>
        <dbReference type="Proteomes" id="UP000831534"/>
    </source>
</evidence>
<sequence length="221" mass="23800">MFTRTIFCISLCAALSAHAAPIPQTATLQYSGSYGIPATMTFKRTGDNYTVAAQINVPMYKIRFESGGKIVGNQLKPAYYRDVRNGKTYASAQFSGNKASYGKAGEPPQSRTVSGNVMDLFTLSWQMAFADGQLPANLSITNGKKLYPLNGISKAGSKQMNIGGGQTAVNQFHVKRGDDTVYYAFVPALNNVPAVITYQDGGKKYNLTLKSVTINGKAVKP</sequence>
<proteinExistence type="predicted"/>
<feature type="chain" id="PRO_5035871451" evidence="1">
    <location>
        <begin position="20"/>
        <end position="221"/>
    </location>
</feature>
<dbReference type="EMBL" id="CP091521">
    <property type="protein sequence ID" value="UOP05284.1"/>
    <property type="molecule type" value="Genomic_DNA"/>
</dbReference>
<reference evidence="2" key="2">
    <citation type="submission" date="2024-09" db="EMBL/GenBank/DDBJ databases">
        <authorList>
            <person name="Veyrier F.J."/>
        </authorList>
    </citation>
    <scope>NUCLEOTIDE SEQUENCE</scope>
    <source>
        <strain evidence="2">17694</strain>
    </source>
</reference>
<dbReference type="InterPro" id="IPR021457">
    <property type="entry name" value="DUF3108"/>
</dbReference>
<dbReference type="KEGG" id="ckh:LVJ77_03485"/>
<reference evidence="2" key="1">
    <citation type="journal article" date="2022" name="Res Sq">
        <title>Evolution of multicellular longitudinally dividing oral cavity symbionts (Neisseriaceae).</title>
        <authorList>
            <person name="Nyongesa S."/>
            <person name="Weber P."/>
            <person name="Bernet E."/>
            <person name="Pullido F."/>
            <person name="Nieckarz M."/>
            <person name="Delaby M."/>
            <person name="Nieves C."/>
            <person name="Viehboeck T."/>
            <person name="Krause N."/>
            <person name="Rivera-Millot A."/>
            <person name="Nakamura A."/>
            <person name="Vischer N."/>
            <person name="VanNieuwenhze M."/>
            <person name="Brun Y."/>
            <person name="Cava F."/>
            <person name="Bulgheresi S."/>
            <person name="Veyrier F."/>
        </authorList>
    </citation>
    <scope>NUCLEOTIDE SEQUENCE</scope>
    <source>
        <strain evidence="2">17694</strain>
    </source>
</reference>
<organism evidence="2 3">
    <name type="scientific">Conchiformibius kuhniae</name>
    <dbReference type="NCBI Taxonomy" id="211502"/>
    <lineage>
        <taxon>Bacteria</taxon>
        <taxon>Pseudomonadati</taxon>
        <taxon>Pseudomonadota</taxon>
        <taxon>Betaproteobacteria</taxon>
        <taxon>Neisseriales</taxon>
        <taxon>Neisseriaceae</taxon>
        <taxon>Conchiformibius</taxon>
    </lineage>
</organism>
<keyword evidence="1" id="KW-0732">Signal</keyword>
<evidence type="ECO:0000313" key="2">
    <source>
        <dbReference type="EMBL" id="UOP05284.1"/>
    </source>
</evidence>
<accession>A0A8T9MVX7</accession>
<feature type="signal peptide" evidence="1">
    <location>
        <begin position="1"/>
        <end position="19"/>
    </location>
</feature>
<dbReference type="Proteomes" id="UP000831534">
    <property type="component" value="Chromosome"/>
</dbReference>
<name>A0A8T9MVX7_9NEIS</name>
<dbReference type="Pfam" id="PF11306">
    <property type="entry name" value="DUF3108"/>
    <property type="match status" value="1"/>
</dbReference>
<gene>
    <name evidence="2" type="ORF">LVJ77_03485</name>
</gene>